<keyword evidence="6 12" id="KW-0328">Glycosyltransferase</keyword>
<dbReference type="EC" id="2.4.1.141" evidence="4 12"/>
<feature type="domain" description="Glycosyl transferase family 28 C-terminal" evidence="13">
    <location>
        <begin position="174"/>
        <end position="229"/>
    </location>
</feature>
<keyword evidence="7 12" id="KW-0808">Transferase</keyword>
<comment type="subcellular location">
    <subcellularLocation>
        <location evidence="1 12">Endoplasmic reticulum</location>
    </subcellularLocation>
</comment>
<dbReference type="AlphaFoldDB" id="A0A2N5SSF9"/>
<dbReference type="GO" id="GO:0006488">
    <property type="term" value="P:dolichol-linked oligosaccharide biosynthetic process"/>
    <property type="evidence" value="ECO:0007669"/>
    <property type="project" value="InterPro"/>
</dbReference>
<sequence>MTLEQQPPPPPPQQQQQPLLLIVVTVGSTRFRSLSQTVISHELTKTLLQQQQHTLARIQVLIQVGNQELRKEGLLSQINAETIRQFNQDSPSISHLSLKPTPNIEFIIFKYSDSIDRLISQAYLVITHAGAGSILSAIKPATFTRPAATNQIEITPDYTLQIAADQQLTPTKPRVIIVPNPELMDNHQIELAHQISQLGLATTCSPDRLIQTIQETLDSPHHPANHSQHLNDLLGPSKFKNILDHQMGFSNYP</sequence>
<evidence type="ECO:0000313" key="14">
    <source>
        <dbReference type="EMBL" id="PLW16164.1"/>
    </source>
</evidence>
<evidence type="ECO:0000256" key="12">
    <source>
        <dbReference type="RuleBase" id="RU362128"/>
    </source>
</evidence>
<comment type="function">
    <text evidence="9 12">Involved in protein N-glycosylation. Essential for the second step of the dolichol-linked oligosaccharide pathway.</text>
</comment>
<dbReference type="OrthoDB" id="20273at2759"/>
<evidence type="ECO:0000256" key="1">
    <source>
        <dbReference type="ARBA" id="ARBA00004240"/>
    </source>
</evidence>
<dbReference type="GO" id="GO:0005783">
    <property type="term" value="C:endoplasmic reticulum"/>
    <property type="evidence" value="ECO:0007669"/>
    <property type="project" value="UniProtKB-SubCell"/>
</dbReference>
<dbReference type="STRING" id="200324.A0A2N5SSF9"/>
<comment type="subunit">
    <text evidence="3 12">Heterodimer with ALG14 to form a functional enzyme.</text>
</comment>
<gene>
    <name evidence="12" type="primary">ALG13</name>
    <name evidence="14" type="ORF">PCANC_19097</name>
</gene>
<evidence type="ECO:0000256" key="8">
    <source>
        <dbReference type="ARBA" id="ARBA00022824"/>
    </source>
</evidence>
<evidence type="ECO:0000259" key="13">
    <source>
        <dbReference type="Pfam" id="PF04101"/>
    </source>
</evidence>
<comment type="caution">
    <text evidence="14">The sequence shown here is derived from an EMBL/GenBank/DDBJ whole genome shotgun (WGS) entry which is preliminary data.</text>
</comment>
<reference evidence="14 15" key="1">
    <citation type="submission" date="2017-11" db="EMBL/GenBank/DDBJ databases">
        <title>De novo assembly and phasing of dikaryotic genomes from two isolates of Puccinia coronata f. sp. avenae, the causal agent of oat crown rust.</title>
        <authorList>
            <person name="Miller M.E."/>
            <person name="Zhang Y."/>
            <person name="Omidvar V."/>
            <person name="Sperschneider J."/>
            <person name="Schwessinger B."/>
            <person name="Raley C."/>
            <person name="Palmer J.M."/>
            <person name="Garnica D."/>
            <person name="Upadhyaya N."/>
            <person name="Rathjen J."/>
            <person name="Taylor J.M."/>
            <person name="Park R.F."/>
            <person name="Dodds P.N."/>
            <person name="Hirsch C.D."/>
            <person name="Kianian S.F."/>
            <person name="Figueroa M."/>
        </authorList>
    </citation>
    <scope>NUCLEOTIDE SEQUENCE [LARGE SCALE GENOMIC DNA]</scope>
    <source>
        <strain evidence="14">12NC29</strain>
    </source>
</reference>
<dbReference type="GO" id="GO:0004577">
    <property type="term" value="F:N-acetylglucosaminyldiphosphodolichol N-acetylglucosaminyltransferase activity"/>
    <property type="evidence" value="ECO:0007669"/>
    <property type="project" value="UniProtKB-EC"/>
</dbReference>
<dbReference type="Pfam" id="PF04101">
    <property type="entry name" value="Glyco_tran_28_C"/>
    <property type="match status" value="2"/>
</dbReference>
<accession>A0A2N5SSF9</accession>
<protein>
    <recommendedName>
        <fullName evidence="5 12">UDP-N-acetylglucosamine transferase subunit ALG13</fullName>
        <ecNumber evidence="4 12">2.4.1.141</ecNumber>
    </recommendedName>
    <alternativeName>
        <fullName evidence="10 12">Asparagine-linked glycosylation protein 13</fullName>
    </alternativeName>
</protein>
<comment type="catalytic activity">
    <reaction evidence="11">
        <text>an N-acetyl-alpha-D-glucosaminyl-diphospho-di-trans,poly-cis-dolichol + UDP-N-acetyl-alpha-D-glucosamine = an N,N'-diacetylchitobiosyl-diphospho-di-trans,poly-cis-dolichol + UDP + H(+)</text>
        <dbReference type="Rhea" id="RHEA:23380"/>
        <dbReference type="Rhea" id="RHEA-COMP:19507"/>
        <dbReference type="Rhea" id="RHEA-COMP:19510"/>
        <dbReference type="ChEBI" id="CHEBI:15378"/>
        <dbReference type="ChEBI" id="CHEBI:57269"/>
        <dbReference type="ChEBI" id="CHEBI:57705"/>
        <dbReference type="ChEBI" id="CHEBI:58223"/>
        <dbReference type="ChEBI" id="CHEBI:58427"/>
        <dbReference type="EC" id="2.4.1.141"/>
    </reaction>
</comment>
<evidence type="ECO:0000256" key="7">
    <source>
        <dbReference type="ARBA" id="ARBA00022679"/>
    </source>
</evidence>
<proteinExistence type="inferred from homology"/>
<evidence type="ECO:0000256" key="11">
    <source>
        <dbReference type="ARBA" id="ARBA00048184"/>
    </source>
</evidence>
<evidence type="ECO:0000313" key="15">
    <source>
        <dbReference type="Proteomes" id="UP000235388"/>
    </source>
</evidence>
<evidence type="ECO:0000256" key="2">
    <source>
        <dbReference type="ARBA" id="ARBA00006962"/>
    </source>
</evidence>
<evidence type="ECO:0000256" key="4">
    <source>
        <dbReference type="ARBA" id="ARBA00012614"/>
    </source>
</evidence>
<dbReference type="PANTHER" id="PTHR12867:SF6">
    <property type="entry name" value="N-ACETYLGLUCOSAMINYLDIPHOSPHODOLICHOL N-ACETYLGLUCOSAMINYLTRANSFERASE"/>
    <property type="match status" value="1"/>
</dbReference>
<comment type="similarity">
    <text evidence="2 12">Belongs to the glycosyltransferase 28 family.</text>
</comment>
<evidence type="ECO:0000256" key="5">
    <source>
        <dbReference type="ARBA" id="ARBA00017468"/>
    </source>
</evidence>
<evidence type="ECO:0000256" key="6">
    <source>
        <dbReference type="ARBA" id="ARBA00022676"/>
    </source>
</evidence>
<feature type="domain" description="Glycosyl transferase family 28 C-terminal" evidence="13">
    <location>
        <begin position="22"/>
        <end position="136"/>
    </location>
</feature>
<dbReference type="InterPro" id="IPR039042">
    <property type="entry name" value="Alg13-like"/>
</dbReference>
<evidence type="ECO:0000256" key="10">
    <source>
        <dbReference type="ARBA" id="ARBA00032061"/>
    </source>
</evidence>
<keyword evidence="8 12" id="KW-0256">Endoplasmic reticulum</keyword>
<evidence type="ECO:0000256" key="9">
    <source>
        <dbReference type="ARBA" id="ARBA00024804"/>
    </source>
</evidence>
<name>A0A2N5SSF9_9BASI</name>
<dbReference type="Proteomes" id="UP000235388">
    <property type="component" value="Unassembled WGS sequence"/>
</dbReference>
<dbReference type="EMBL" id="PGCJ01000877">
    <property type="protein sequence ID" value="PLW16164.1"/>
    <property type="molecule type" value="Genomic_DNA"/>
</dbReference>
<dbReference type="PANTHER" id="PTHR12867">
    <property type="entry name" value="GLYCOSYL TRANSFERASE-RELATED"/>
    <property type="match status" value="1"/>
</dbReference>
<dbReference type="Gene3D" id="3.40.50.2000">
    <property type="entry name" value="Glycogen Phosphorylase B"/>
    <property type="match status" value="1"/>
</dbReference>
<dbReference type="InterPro" id="IPR007235">
    <property type="entry name" value="Glyco_trans_28_C"/>
</dbReference>
<evidence type="ECO:0000256" key="3">
    <source>
        <dbReference type="ARBA" id="ARBA00011198"/>
    </source>
</evidence>
<keyword evidence="15" id="KW-1185">Reference proteome</keyword>
<organism evidence="14 15">
    <name type="scientific">Puccinia coronata f. sp. avenae</name>
    <dbReference type="NCBI Taxonomy" id="200324"/>
    <lineage>
        <taxon>Eukaryota</taxon>
        <taxon>Fungi</taxon>
        <taxon>Dikarya</taxon>
        <taxon>Basidiomycota</taxon>
        <taxon>Pucciniomycotina</taxon>
        <taxon>Pucciniomycetes</taxon>
        <taxon>Pucciniales</taxon>
        <taxon>Pucciniaceae</taxon>
        <taxon>Puccinia</taxon>
    </lineage>
</organism>